<dbReference type="SMART" id="SM00490">
    <property type="entry name" value="HELICc"/>
    <property type="match status" value="1"/>
</dbReference>
<dbReference type="EMBL" id="RZNH01000003">
    <property type="protein sequence ID" value="NOU58753.1"/>
    <property type="molecule type" value="Genomic_DNA"/>
</dbReference>
<dbReference type="PANTHER" id="PTHR30580">
    <property type="entry name" value="PRIMOSOMAL PROTEIN N"/>
    <property type="match status" value="1"/>
</dbReference>
<feature type="binding site" evidence="11">
    <location>
        <position position="534"/>
    </location>
    <ligand>
        <name>Zn(2+)</name>
        <dbReference type="ChEBI" id="CHEBI:29105"/>
        <label>1</label>
    </ligand>
</feature>
<comment type="catalytic activity">
    <reaction evidence="11">
        <text>Couples ATP hydrolysis with the unwinding of duplex DNA by translocating in the 3'-5' direction.</text>
        <dbReference type="EC" id="5.6.2.4"/>
    </reaction>
</comment>
<dbReference type="PROSITE" id="PS51192">
    <property type="entry name" value="HELICASE_ATP_BIND_1"/>
    <property type="match status" value="1"/>
</dbReference>
<dbReference type="SMART" id="SM00487">
    <property type="entry name" value="DEXDc"/>
    <property type="match status" value="1"/>
</dbReference>
<sequence length="824" mass="94510">MNNHPKFADIILPLPLAGVFTYSIPGELQTELAIGKRVVVPLGSKKMYTGIVQSLHSNAPDDYQTKDILSCLDHFPIINHIQLKFWDWISQYYQAVLGDVYKAAVPSGLKLESQTKITLNEAFMAEKALSKSEDQILDILGNSKDVSIASLNQATGLKNTLPQIKSLLEKGAVFVEEQISSNYKEKKQEYVCLHSDFSEEQIGDILDGLKRAKKQQELLYSYLNLSKHYFEDIPEKVSSNDLLQASNCSRAILKSLVEKNILKFYFEKLDRLDLSETPLRGLKQLNQHQEKAIHEIRENFEEQNCVLLHGVTSSGKTEIYIHLIEEQIKQGNQVLYLLPEIALTTQIINRLKSVFGNKVGVYHSKFNDAERVEIYNNVLENKSDKAYQVILGVRSSVFLPFSKLGLIIVDEEHENTYKQFDPSPRYHARDAALYLANLHGAKTLLGTATPAVESYYNAQTGKYGLVELFKRHQEIEMPEIIVADIKEARRKKMMKSIFSPELMAHMTESLENKEQIILFQNRRGYAPYLECKSCGWVPHCPNCSVSLTYHRHNNLLVCHYCGHGMAPPNNCDHCRSTGMEDRGFGTEKIEEELLSYFPEARVGRMDLDTTRKKNAYEKLIYKFEKQELDILVGTQMVSKGLDFDHVGLVGILNADSMLNYPDFRAYERSFQMMAQVSGRAGRKKKRGKVLIQTYTPDHEIIKNVVKNDYFEMYSSQLSERKEYIYPPFYRLINISLKHKNQRLVNEAANYLAQSLRKIFGIRVFGPQSPVINRIQNSFIVNILLKIEKKSSPAKAKWILNQQANFLKEIEKFKSIQIHFDVDPM</sequence>
<dbReference type="Pfam" id="PF18319">
    <property type="entry name" value="Zn_ribbon_PriA"/>
    <property type="match status" value="1"/>
</dbReference>
<dbReference type="PANTHER" id="PTHR30580:SF0">
    <property type="entry name" value="PRIMOSOMAL PROTEIN N"/>
    <property type="match status" value="1"/>
</dbReference>
<evidence type="ECO:0000256" key="8">
    <source>
        <dbReference type="ARBA" id="ARBA00022840"/>
    </source>
</evidence>
<dbReference type="CDD" id="cd18804">
    <property type="entry name" value="SF2_C_priA"/>
    <property type="match status" value="1"/>
</dbReference>
<comment type="similarity">
    <text evidence="11">Belongs to the helicase family. PriA subfamily.</text>
</comment>
<dbReference type="Pfam" id="PF00270">
    <property type="entry name" value="DEAD"/>
    <property type="match status" value="1"/>
</dbReference>
<evidence type="ECO:0000256" key="4">
    <source>
        <dbReference type="ARBA" id="ARBA00022741"/>
    </source>
</evidence>
<feature type="binding site" evidence="11">
    <location>
        <position position="543"/>
    </location>
    <ligand>
        <name>Zn(2+)</name>
        <dbReference type="ChEBI" id="CHEBI:29105"/>
        <label>2</label>
    </ligand>
</feature>
<evidence type="ECO:0000259" key="13">
    <source>
        <dbReference type="PROSITE" id="PS51194"/>
    </source>
</evidence>
<gene>
    <name evidence="11 14" type="primary">priA</name>
    <name evidence="14" type="ORF">ELS83_02900</name>
</gene>
<dbReference type="InterPro" id="IPR042115">
    <property type="entry name" value="PriA_3primeBD_sf"/>
</dbReference>
<evidence type="ECO:0000256" key="7">
    <source>
        <dbReference type="ARBA" id="ARBA00022833"/>
    </source>
</evidence>
<evidence type="ECO:0000256" key="2">
    <source>
        <dbReference type="ARBA" id="ARBA00022705"/>
    </source>
</evidence>
<accession>A0ABX1WRN9</accession>
<protein>
    <recommendedName>
        <fullName evidence="11">Replication restart protein PriA</fullName>
    </recommendedName>
    <alternativeName>
        <fullName evidence="11">ATP-dependent DNA helicase PriA</fullName>
        <ecNumber evidence="11">5.6.2.4</ecNumber>
    </alternativeName>
    <alternativeName>
        <fullName evidence="11">DNA 3'-5' helicase PriA</fullName>
    </alternativeName>
</protein>
<dbReference type="Pfam" id="PF00271">
    <property type="entry name" value="Helicase_C"/>
    <property type="match status" value="1"/>
</dbReference>
<comment type="cofactor">
    <cofactor evidence="11">
        <name>Zn(2+)</name>
        <dbReference type="ChEBI" id="CHEBI:29105"/>
    </cofactor>
    <text evidence="11">Binds 2 zinc ions per subunit.</text>
</comment>
<proteinExistence type="inferred from homology"/>
<feature type="binding site" evidence="11">
    <location>
        <position position="531"/>
    </location>
    <ligand>
        <name>Zn(2+)</name>
        <dbReference type="ChEBI" id="CHEBI:29105"/>
        <label>1</label>
    </ligand>
</feature>
<dbReference type="InterPro" id="IPR001650">
    <property type="entry name" value="Helicase_C-like"/>
</dbReference>
<comment type="function">
    <text evidence="11">Initiates the restart of stalled replication forks, which reloads the replicative helicase on sites other than the origin of replication. Recognizes and binds to abandoned replication forks and remodels them to uncover a helicase loading site. Promotes assembly of the primosome at these replication forks.</text>
</comment>
<dbReference type="NCBIfam" id="TIGR00595">
    <property type="entry name" value="priA"/>
    <property type="match status" value="1"/>
</dbReference>
<reference evidence="14 15" key="1">
    <citation type="submission" date="2018-12" db="EMBL/GenBank/DDBJ databases">
        <title>Marinifilum JC070 sp. nov., a marine bacterium isolated from Yongle Blue Hole in the South China Sea.</title>
        <authorList>
            <person name="Fu T."/>
        </authorList>
    </citation>
    <scope>NUCLEOTIDE SEQUENCE [LARGE SCALE GENOMIC DNA]</scope>
    <source>
        <strain evidence="14 15">JC070</strain>
    </source>
</reference>
<keyword evidence="5 11" id="KW-0378">Hydrolase</keyword>
<feature type="binding site" evidence="11">
    <location>
        <position position="540"/>
    </location>
    <ligand>
        <name>Zn(2+)</name>
        <dbReference type="ChEBI" id="CHEBI:29105"/>
        <label>2</label>
    </ligand>
</feature>
<comment type="subunit">
    <text evidence="11">Component of the replication restart primosome.</text>
</comment>
<evidence type="ECO:0000256" key="1">
    <source>
        <dbReference type="ARBA" id="ARBA00022515"/>
    </source>
</evidence>
<dbReference type="Proteomes" id="UP000732105">
    <property type="component" value="Unassembled WGS sequence"/>
</dbReference>
<dbReference type="Pfam" id="PF17764">
    <property type="entry name" value="PriA_3primeBD"/>
    <property type="match status" value="1"/>
</dbReference>
<keyword evidence="2 11" id="KW-0235">DNA replication</keyword>
<feature type="binding site" evidence="11">
    <location>
        <position position="571"/>
    </location>
    <ligand>
        <name>Zn(2+)</name>
        <dbReference type="ChEBI" id="CHEBI:29105"/>
        <label>1</label>
    </ligand>
</feature>
<keyword evidence="6 11" id="KW-0347">Helicase</keyword>
<keyword evidence="8 11" id="KW-0067">ATP-binding</keyword>
<keyword evidence="9 11" id="KW-0238">DNA-binding</keyword>
<dbReference type="InterPro" id="IPR041236">
    <property type="entry name" value="PriA_C"/>
</dbReference>
<dbReference type="EC" id="5.6.2.4" evidence="11"/>
<dbReference type="HAMAP" id="MF_00983">
    <property type="entry name" value="PriA"/>
    <property type="match status" value="1"/>
</dbReference>
<feature type="binding site" evidence="11">
    <location>
        <position position="561"/>
    </location>
    <ligand>
        <name>Zn(2+)</name>
        <dbReference type="ChEBI" id="CHEBI:29105"/>
        <label>2</label>
    </ligand>
</feature>
<name>A0ABX1WRN9_9BACT</name>
<dbReference type="RefSeq" id="WP_171594031.1">
    <property type="nucleotide sequence ID" value="NZ_RZNH01000003.1"/>
</dbReference>
<keyword evidence="1 11" id="KW-0639">Primosome</keyword>
<dbReference type="InterPro" id="IPR040498">
    <property type="entry name" value="PriA_CRR"/>
</dbReference>
<feature type="domain" description="Helicase ATP-binding" evidence="12">
    <location>
        <begin position="297"/>
        <end position="468"/>
    </location>
</feature>
<evidence type="ECO:0000256" key="5">
    <source>
        <dbReference type="ARBA" id="ARBA00022801"/>
    </source>
</evidence>
<evidence type="ECO:0000313" key="15">
    <source>
        <dbReference type="Proteomes" id="UP000732105"/>
    </source>
</evidence>
<dbReference type="Gene3D" id="3.40.1440.60">
    <property type="entry name" value="PriA, 3(prime) DNA-binding domain"/>
    <property type="match status" value="1"/>
</dbReference>
<evidence type="ECO:0000313" key="14">
    <source>
        <dbReference type="EMBL" id="NOU58753.1"/>
    </source>
</evidence>
<comment type="caution">
    <text evidence="14">The sequence shown here is derived from an EMBL/GenBank/DDBJ whole genome shotgun (WGS) entry which is preliminary data.</text>
</comment>
<dbReference type="InterPro" id="IPR011545">
    <property type="entry name" value="DEAD/DEAH_box_helicase_dom"/>
</dbReference>
<keyword evidence="7 11" id="KW-0862">Zinc</keyword>
<organism evidence="14 15">
    <name type="scientific">Marinifilum caeruleilacunae</name>
    <dbReference type="NCBI Taxonomy" id="2499076"/>
    <lineage>
        <taxon>Bacteria</taxon>
        <taxon>Pseudomonadati</taxon>
        <taxon>Bacteroidota</taxon>
        <taxon>Bacteroidia</taxon>
        <taxon>Marinilabiliales</taxon>
        <taxon>Marinifilaceae</taxon>
    </lineage>
</organism>
<dbReference type="InterPro" id="IPR041222">
    <property type="entry name" value="PriA_3primeBD"/>
</dbReference>
<feature type="binding site" evidence="11">
    <location>
        <position position="558"/>
    </location>
    <ligand>
        <name>Zn(2+)</name>
        <dbReference type="ChEBI" id="CHEBI:29105"/>
        <label>2</label>
    </ligand>
</feature>
<evidence type="ECO:0000256" key="6">
    <source>
        <dbReference type="ARBA" id="ARBA00022806"/>
    </source>
</evidence>
<dbReference type="Pfam" id="PF18074">
    <property type="entry name" value="PriA_C"/>
    <property type="match status" value="1"/>
</dbReference>
<evidence type="ECO:0000256" key="9">
    <source>
        <dbReference type="ARBA" id="ARBA00023125"/>
    </source>
</evidence>
<keyword evidence="15" id="KW-1185">Reference proteome</keyword>
<comment type="catalytic activity">
    <reaction evidence="11">
        <text>ATP + H2O = ADP + phosphate + H(+)</text>
        <dbReference type="Rhea" id="RHEA:13065"/>
        <dbReference type="ChEBI" id="CHEBI:15377"/>
        <dbReference type="ChEBI" id="CHEBI:15378"/>
        <dbReference type="ChEBI" id="CHEBI:30616"/>
        <dbReference type="ChEBI" id="CHEBI:43474"/>
        <dbReference type="ChEBI" id="CHEBI:456216"/>
        <dbReference type="EC" id="5.6.2.4"/>
    </reaction>
</comment>
<dbReference type="PROSITE" id="PS51194">
    <property type="entry name" value="HELICASE_CTER"/>
    <property type="match status" value="1"/>
</dbReference>
<dbReference type="SUPFAM" id="SSF52540">
    <property type="entry name" value="P-loop containing nucleoside triphosphate hydrolases"/>
    <property type="match status" value="2"/>
</dbReference>
<feature type="domain" description="Helicase C-terminal" evidence="13">
    <location>
        <begin position="512"/>
        <end position="732"/>
    </location>
</feature>
<keyword evidence="10 11" id="KW-0413">Isomerase</keyword>
<evidence type="ECO:0000256" key="11">
    <source>
        <dbReference type="HAMAP-Rule" id="MF_00983"/>
    </source>
</evidence>
<dbReference type="CDD" id="cd17929">
    <property type="entry name" value="DEXHc_priA"/>
    <property type="match status" value="1"/>
</dbReference>
<evidence type="ECO:0000256" key="3">
    <source>
        <dbReference type="ARBA" id="ARBA00022723"/>
    </source>
</evidence>
<dbReference type="InterPro" id="IPR027417">
    <property type="entry name" value="P-loop_NTPase"/>
</dbReference>
<keyword evidence="4 11" id="KW-0547">Nucleotide-binding</keyword>
<keyword evidence="3 11" id="KW-0479">Metal-binding</keyword>
<dbReference type="InterPro" id="IPR005259">
    <property type="entry name" value="PriA"/>
</dbReference>
<feature type="binding site" evidence="11">
    <location>
        <position position="574"/>
    </location>
    <ligand>
        <name>Zn(2+)</name>
        <dbReference type="ChEBI" id="CHEBI:29105"/>
        <label>1</label>
    </ligand>
</feature>
<dbReference type="Gene3D" id="3.40.50.300">
    <property type="entry name" value="P-loop containing nucleotide triphosphate hydrolases"/>
    <property type="match status" value="2"/>
</dbReference>
<evidence type="ECO:0000256" key="10">
    <source>
        <dbReference type="ARBA" id="ARBA00023235"/>
    </source>
</evidence>
<evidence type="ECO:0000259" key="12">
    <source>
        <dbReference type="PROSITE" id="PS51192"/>
    </source>
</evidence>
<dbReference type="InterPro" id="IPR014001">
    <property type="entry name" value="Helicase_ATP-bd"/>
</dbReference>